<dbReference type="SUPFAM" id="SSF54928">
    <property type="entry name" value="RNA-binding domain, RBD"/>
    <property type="match status" value="1"/>
</dbReference>
<keyword evidence="3" id="KW-1185">Reference proteome</keyword>
<proteinExistence type="predicted"/>
<feature type="region of interest" description="Disordered" evidence="1">
    <location>
        <begin position="186"/>
        <end position="257"/>
    </location>
</feature>
<name>A0ABP0K8B8_9DINO</name>
<feature type="compositionally biased region" description="Basic and acidic residues" evidence="1">
    <location>
        <begin position="247"/>
        <end position="257"/>
    </location>
</feature>
<dbReference type="EMBL" id="CAXAMN010007779">
    <property type="protein sequence ID" value="CAK9022804.1"/>
    <property type="molecule type" value="Genomic_DNA"/>
</dbReference>
<feature type="compositionally biased region" description="Acidic residues" evidence="1">
    <location>
        <begin position="228"/>
        <end position="245"/>
    </location>
</feature>
<dbReference type="Proteomes" id="UP001642484">
    <property type="component" value="Unassembled WGS sequence"/>
</dbReference>
<sequence>MQGFRAKQWRKYEAAAESMLEREPTADLALAGFPNWQKAEMQVFLGPIGEYDEVKMVKDDYDTPVCLVWVSRGSIPALLAARLKTSRLISQGLQVVLAREHTQDFGTRSSGTRDYQFRNEERVVLLNLRSQTELNGTPCTILRFDSNSSRWLVRLDSEEEDNELLVSEANLLPLWAERSDEIEEALSPKAETGEGEGSDGEAPKPNEADEIPESDQRGARLEQRELGEGDAEAEEEPEEQSEAEDTNLSRRSIDKADSKGKVKASHAVVVTGFPLWDLERITEYFARFGELRTILGHDKAKNGRRKLLVAYCRKVNARTTQKRVDGTEIDGFKLHAFFPEKAEAKAKARAPKPTISK</sequence>
<evidence type="ECO:0008006" key="4">
    <source>
        <dbReference type="Google" id="ProtNLM"/>
    </source>
</evidence>
<evidence type="ECO:0000256" key="1">
    <source>
        <dbReference type="SAM" id="MobiDB-lite"/>
    </source>
</evidence>
<gene>
    <name evidence="2" type="ORF">CCMP2556_LOCUS14987</name>
</gene>
<evidence type="ECO:0000313" key="2">
    <source>
        <dbReference type="EMBL" id="CAK9022804.1"/>
    </source>
</evidence>
<comment type="caution">
    <text evidence="2">The sequence shown here is derived from an EMBL/GenBank/DDBJ whole genome shotgun (WGS) entry which is preliminary data.</text>
</comment>
<accession>A0ABP0K8B8</accession>
<protein>
    <recommendedName>
        <fullName evidence="4">RRM domain-containing protein</fullName>
    </recommendedName>
</protein>
<evidence type="ECO:0000313" key="3">
    <source>
        <dbReference type="Proteomes" id="UP001642484"/>
    </source>
</evidence>
<organism evidence="2 3">
    <name type="scientific">Durusdinium trenchii</name>
    <dbReference type="NCBI Taxonomy" id="1381693"/>
    <lineage>
        <taxon>Eukaryota</taxon>
        <taxon>Sar</taxon>
        <taxon>Alveolata</taxon>
        <taxon>Dinophyceae</taxon>
        <taxon>Suessiales</taxon>
        <taxon>Symbiodiniaceae</taxon>
        <taxon>Durusdinium</taxon>
    </lineage>
</organism>
<dbReference type="InterPro" id="IPR035979">
    <property type="entry name" value="RBD_domain_sf"/>
</dbReference>
<feature type="compositionally biased region" description="Basic and acidic residues" evidence="1">
    <location>
        <begin position="214"/>
        <end position="227"/>
    </location>
</feature>
<reference evidence="2 3" key="1">
    <citation type="submission" date="2024-02" db="EMBL/GenBank/DDBJ databases">
        <authorList>
            <person name="Chen Y."/>
            <person name="Shah S."/>
            <person name="Dougan E. K."/>
            <person name="Thang M."/>
            <person name="Chan C."/>
        </authorList>
    </citation>
    <scope>NUCLEOTIDE SEQUENCE [LARGE SCALE GENOMIC DNA]</scope>
</reference>